<feature type="transmembrane region" description="Helical" evidence="7">
    <location>
        <begin position="69"/>
        <end position="90"/>
    </location>
</feature>
<proteinExistence type="predicted"/>
<evidence type="ECO:0000256" key="4">
    <source>
        <dbReference type="ARBA" id="ARBA00022553"/>
    </source>
</evidence>
<dbReference type="FunFam" id="3.30.565.10:FF:000006">
    <property type="entry name" value="Sensor histidine kinase WalK"/>
    <property type="match status" value="1"/>
</dbReference>
<dbReference type="Gene3D" id="3.30.565.10">
    <property type="entry name" value="Histidine kinase-like ATPase, C-terminal domain"/>
    <property type="match status" value="1"/>
</dbReference>
<dbReference type="PANTHER" id="PTHR42878">
    <property type="entry name" value="TWO-COMPONENT HISTIDINE KINASE"/>
    <property type="match status" value="1"/>
</dbReference>
<dbReference type="InterPro" id="IPR005467">
    <property type="entry name" value="His_kinase_dom"/>
</dbReference>
<dbReference type="GO" id="GO:0030295">
    <property type="term" value="F:protein kinase activator activity"/>
    <property type="evidence" value="ECO:0007669"/>
    <property type="project" value="TreeGrafter"/>
</dbReference>
<dbReference type="InterPro" id="IPR036097">
    <property type="entry name" value="HisK_dim/P_sf"/>
</dbReference>
<name>A0A2N8KRG0_9BURK</name>
<keyword evidence="4" id="KW-0597">Phosphoprotein</keyword>
<dbReference type="SUPFAM" id="SSF47384">
    <property type="entry name" value="Homodimeric domain of signal transducing histidine kinase"/>
    <property type="match status" value="1"/>
</dbReference>
<dbReference type="GO" id="GO:0005886">
    <property type="term" value="C:plasma membrane"/>
    <property type="evidence" value="ECO:0007669"/>
    <property type="project" value="UniProtKB-SubCell"/>
</dbReference>
<evidence type="ECO:0000256" key="3">
    <source>
        <dbReference type="ARBA" id="ARBA00012438"/>
    </source>
</evidence>
<dbReference type="InterPro" id="IPR036890">
    <property type="entry name" value="HATPase_C_sf"/>
</dbReference>
<keyword evidence="10" id="KW-1185">Reference proteome</keyword>
<dbReference type="AlphaFoldDB" id="A0A2N8KRG0"/>
<dbReference type="InterPro" id="IPR050351">
    <property type="entry name" value="BphY/WalK/GraS-like"/>
</dbReference>
<dbReference type="SMART" id="SM00388">
    <property type="entry name" value="HisKA"/>
    <property type="match status" value="1"/>
</dbReference>
<dbReference type="PRINTS" id="PR00344">
    <property type="entry name" value="BCTRLSENSOR"/>
</dbReference>
<comment type="subcellular location">
    <subcellularLocation>
        <location evidence="2">Cell inner membrane</location>
        <topology evidence="2">Multi-pass membrane protein</topology>
    </subcellularLocation>
</comment>
<keyword evidence="7" id="KW-0472">Membrane</keyword>
<dbReference type="GO" id="GO:0007234">
    <property type="term" value="P:osmosensory signaling via phosphorelay pathway"/>
    <property type="evidence" value="ECO:0007669"/>
    <property type="project" value="TreeGrafter"/>
</dbReference>
<comment type="catalytic activity">
    <reaction evidence="1">
        <text>ATP + protein L-histidine = ADP + protein N-phospho-L-histidine.</text>
        <dbReference type="EC" id="2.7.13.3"/>
    </reaction>
</comment>
<evidence type="ECO:0000313" key="9">
    <source>
        <dbReference type="EMBL" id="PND36035.1"/>
    </source>
</evidence>
<evidence type="ECO:0000256" key="7">
    <source>
        <dbReference type="SAM" id="Phobius"/>
    </source>
</evidence>
<dbReference type="GO" id="GO:0000156">
    <property type="term" value="F:phosphorelay response regulator activity"/>
    <property type="evidence" value="ECO:0007669"/>
    <property type="project" value="TreeGrafter"/>
</dbReference>
<dbReference type="OrthoDB" id="8552871at2"/>
<dbReference type="CDD" id="cd00082">
    <property type="entry name" value="HisKA"/>
    <property type="match status" value="1"/>
</dbReference>
<keyword evidence="5" id="KW-0808">Transferase</keyword>
<dbReference type="SMART" id="SM00387">
    <property type="entry name" value="HATPase_c"/>
    <property type="match status" value="1"/>
</dbReference>
<dbReference type="EMBL" id="POSP01000004">
    <property type="protein sequence ID" value="PND36035.1"/>
    <property type="molecule type" value="Genomic_DNA"/>
</dbReference>
<dbReference type="Pfam" id="PF02518">
    <property type="entry name" value="HATPase_c"/>
    <property type="match status" value="1"/>
</dbReference>
<organism evidence="9 10">
    <name type="scientific">Kinneretia aquatilis</name>
    <dbReference type="NCBI Taxonomy" id="2070761"/>
    <lineage>
        <taxon>Bacteria</taxon>
        <taxon>Pseudomonadati</taxon>
        <taxon>Pseudomonadota</taxon>
        <taxon>Betaproteobacteria</taxon>
        <taxon>Burkholderiales</taxon>
        <taxon>Sphaerotilaceae</taxon>
        <taxon>Roseateles</taxon>
    </lineage>
</organism>
<dbReference type="InterPro" id="IPR004358">
    <property type="entry name" value="Sig_transdc_His_kin-like_C"/>
</dbReference>
<dbReference type="PROSITE" id="PS50109">
    <property type="entry name" value="HIS_KIN"/>
    <property type="match status" value="1"/>
</dbReference>
<evidence type="ECO:0000256" key="5">
    <source>
        <dbReference type="ARBA" id="ARBA00022679"/>
    </source>
</evidence>
<accession>A0A2N8KRG0</accession>
<dbReference type="InterPro" id="IPR003594">
    <property type="entry name" value="HATPase_dom"/>
</dbReference>
<comment type="caution">
    <text evidence="9">The sequence shown here is derived from an EMBL/GenBank/DDBJ whole genome shotgun (WGS) entry which is preliminary data.</text>
</comment>
<protein>
    <recommendedName>
        <fullName evidence="3">histidine kinase</fullName>
        <ecNumber evidence="3">2.7.13.3</ecNumber>
    </recommendedName>
</protein>
<keyword evidence="6" id="KW-0418">Kinase</keyword>
<evidence type="ECO:0000256" key="6">
    <source>
        <dbReference type="ARBA" id="ARBA00022777"/>
    </source>
</evidence>
<evidence type="ECO:0000256" key="2">
    <source>
        <dbReference type="ARBA" id="ARBA00004429"/>
    </source>
</evidence>
<dbReference type="SUPFAM" id="SSF55874">
    <property type="entry name" value="ATPase domain of HSP90 chaperone/DNA topoisomerase II/histidine kinase"/>
    <property type="match status" value="1"/>
</dbReference>
<keyword evidence="7" id="KW-0812">Transmembrane</keyword>
<sequence length="582" mass="63565">MDHGSREGENRQSLMECSRSVKQLIQASAALSPGVSGDCPKAGQALRTMTRMNSLSDARASTRRLPRRAAAASLALVLGLLVLAAMAWFITLQDAAHLSVAVVVLTVFCTAVLALLLAGLGWHVGVRLTRQRMHEALREARQHSRLLSQLQTGWQWATDAEHHLVRWQGPRDVLSSQWVGSTHCQTLWERFRLAPGEDLPEGADLREQLSRQAAEFELQLQPIAPELAPGTWVLRGLARWDAQGRFEGYCGTARLLEPEAAAVPSLPPAQASTAWLDAVPGPAWLLSVAPPVVLLAQNAQAAAAGARVGERWQDCQAQFPAELSERLSGQLPKPYTDASGSYALAVLPPLPPPAPPAAVDPGEHESFSYTVSHDLRAPLRVVEGFARILKEDYGRLLDRIGNDHLDRVMGAAARMNSMIDSLLSLSQLSAQPLARQPVDLSQLAGFVVEELRRSAPERSVTVHIQPRMVVQGDPTLLRMVLENLIGNAWKYSAKCAQAQIRFEAQLEEGQWTYRVSDNGAGFDMRFADRLFGVFQRLHSASDFQGTGVGLASVRRIVRRHGGDIWAESAVGEGARFYFTLAG</sequence>
<dbReference type="Gene3D" id="1.10.287.130">
    <property type="match status" value="1"/>
</dbReference>
<dbReference type="Proteomes" id="UP000235916">
    <property type="component" value="Unassembled WGS sequence"/>
</dbReference>
<dbReference type="PANTHER" id="PTHR42878:SF15">
    <property type="entry name" value="BACTERIOPHYTOCHROME"/>
    <property type="match status" value="1"/>
</dbReference>
<reference evidence="9 10" key="1">
    <citation type="submission" date="2018-01" db="EMBL/GenBank/DDBJ databases">
        <title>Draft genome sequence of Paucibacter aquatile CR182 isolated from freshwater of the Nakdong River.</title>
        <authorList>
            <person name="Choi A."/>
            <person name="Chung E.J."/>
        </authorList>
    </citation>
    <scope>NUCLEOTIDE SEQUENCE [LARGE SCALE GENOMIC DNA]</scope>
    <source>
        <strain evidence="9 10">CR182</strain>
    </source>
</reference>
<evidence type="ECO:0000259" key="8">
    <source>
        <dbReference type="PROSITE" id="PS50109"/>
    </source>
</evidence>
<gene>
    <name evidence="9" type="ORF">C1O66_20050</name>
</gene>
<dbReference type="Pfam" id="PF00512">
    <property type="entry name" value="HisKA"/>
    <property type="match status" value="1"/>
</dbReference>
<dbReference type="GO" id="GO:0000155">
    <property type="term" value="F:phosphorelay sensor kinase activity"/>
    <property type="evidence" value="ECO:0007669"/>
    <property type="project" value="InterPro"/>
</dbReference>
<dbReference type="EC" id="2.7.13.3" evidence="3"/>
<evidence type="ECO:0000256" key="1">
    <source>
        <dbReference type="ARBA" id="ARBA00000085"/>
    </source>
</evidence>
<dbReference type="InterPro" id="IPR003661">
    <property type="entry name" value="HisK_dim/P_dom"/>
</dbReference>
<feature type="transmembrane region" description="Helical" evidence="7">
    <location>
        <begin position="96"/>
        <end position="124"/>
    </location>
</feature>
<feature type="domain" description="Histidine kinase" evidence="8">
    <location>
        <begin position="370"/>
        <end position="582"/>
    </location>
</feature>
<keyword evidence="7" id="KW-1133">Transmembrane helix</keyword>
<evidence type="ECO:0000313" key="10">
    <source>
        <dbReference type="Proteomes" id="UP000235916"/>
    </source>
</evidence>